<dbReference type="GO" id="GO:0050660">
    <property type="term" value="F:flavin adenine dinucleotide binding"/>
    <property type="evidence" value="ECO:0007669"/>
    <property type="project" value="TreeGrafter"/>
</dbReference>
<dbReference type="GO" id="GO:0009099">
    <property type="term" value="P:L-valine biosynthetic process"/>
    <property type="evidence" value="ECO:0007669"/>
    <property type="project" value="TreeGrafter"/>
</dbReference>
<feature type="domain" description="Thiamine pyrophosphate enzyme TPP-binding" evidence="6">
    <location>
        <begin position="396"/>
        <end position="545"/>
    </location>
</feature>
<dbReference type="InterPro" id="IPR045229">
    <property type="entry name" value="TPP_enz"/>
</dbReference>
<dbReference type="GO" id="GO:0003984">
    <property type="term" value="F:acetolactate synthase activity"/>
    <property type="evidence" value="ECO:0007669"/>
    <property type="project" value="TreeGrafter"/>
</dbReference>
<dbReference type="InterPro" id="IPR000399">
    <property type="entry name" value="TPP-bd_CS"/>
</dbReference>
<dbReference type="Pfam" id="PF02776">
    <property type="entry name" value="TPP_enzyme_N"/>
    <property type="match status" value="1"/>
</dbReference>
<dbReference type="InterPro" id="IPR029035">
    <property type="entry name" value="DHS-like_NAD/FAD-binding_dom"/>
</dbReference>
<evidence type="ECO:0000259" key="5">
    <source>
        <dbReference type="Pfam" id="PF00205"/>
    </source>
</evidence>
<dbReference type="Gene3D" id="3.40.50.970">
    <property type="match status" value="2"/>
</dbReference>
<evidence type="ECO:0008006" key="10">
    <source>
        <dbReference type="Google" id="ProtNLM"/>
    </source>
</evidence>
<dbReference type="GO" id="GO:0009097">
    <property type="term" value="P:isoleucine biosynthetic process"/>
    <property type="evidence" value="ECO:0007669"/>
    <property type="project" value="TreeGrafter"/>
</dbReference>
<evidence type="ECO:0000313" key="9">
    <source>
        <dbReference type="Proteomes" id="UP000712673"/>
    </source>
</evidence>
<dbReference type="Pfam" id="PF00205">
    <property type="entry name" value="TPP_enzyme_M"/>
    <property type="match status" value="1"/>
</dbReference>
<dbReference type="PROSITE" id="PS00187">
    <property type="entry name" value="TPP_ENZYMES"/>
    <property type="match status" value="1"/>
</dbReference>
<dbReference type="InterPro" id="IPR012001">
    <property type="entry name" value="Thiamin_PyroP_enz_TPP-bd_dom"/>
</dbReference>
<dbReference type="AlphaFoldDB" id="A0A937W281"/>
<evidence type="ECO:0000313" key="8">
    <source>
        <dbReference type="EMBL" id="MBM3223841.1"/>
    </source>
</evidence>
<dbReference type="GO" id="GO:0005948">
    <property type="term" value="C:acetolactate synthase complex"/>
    <property type="evidence" value="ECO:0007669"/>
    <property type="project" value="TreeGrafter"/>
</dbReference>
<dbReference type="InterPro" id="IPR012000">
    <property type="entry name" value="Thiamin_PyroP_enz_cen_dom"/>
</dbReference>
<evidence type="ECO:0000256" key="1">
    <source>
        <dbReference type="ARBA" id="ARBA00001964"/>
    </source>
</evidence>
<feature type="domain" description="Thiamine pyrophosphate enzyme N-terminal TPP-binding" evidence="7">
    <location>
        <begin position="1"/>
        <end position="113"/>
    </location>
</feature>
<dbReference type="PANTHER" id="PTHR18968:SF13">
    <property type="entry name" value="ACETOLACTATE SYNTHASE CATALYTIC SUBUNIT, MITOCHONDRIAL"/>
    <property type="match status" value="1"/>
</dbReference>
<name>A0A937W281_UNCTE</name>
<evidence type="ECO:0000256" key="2">
    <source>
        <dbReference type="ARBA" id="ARBA00007812"/>
    </source>
</evidence>
<dbReference type="Proteomes" id="UP000712673">
    <property type="component" value="Unassembled WGS sequence"/>
</dbReference>
<dbReference type="InterPro" id="IPR011766">
    <property type="entry name" value="TPP_enzyme_TPP-bd"/>
</dbReference>
<dbReference type="EMBL" id="VGLS01000209">
    <property type="protein sequence ID" value="MBM3223841.1"/>
    <property type="molecule type" value="Genomic_DNA"/>
</dbReference>
<accession>A0A937W281</accession>
<evidence type="ECO:0000256" key="3">
    <source>
        <dbReference type="ARBA" id="ARBA00023052"/>
    </source>
</evidence>
<reference evidence="8" key="1">
    <citation type="submission" date="2019-03" db="EMBL/GenBank/DDBJ databases">
        <title>Lake Tanganyika Metagenome-Assembled Genomes (MAGs).</title>
        <authorList>
            <person name="Tran P."/>
        </authorList>
    </citation>
    <scope>NUCLEOTIDE SEQUENCE</scope>
    <source>
        <strain evidence="8">K_DeepCast_65m_m2_066</strain>
    </source>
</reference>
<feature type="domain" description="Thiamine pyrophosphate enzyme central" evidence="5">
    <location>
        <begin position="189"/>
        <end position="328"/>
    </location>
</feature>
<dbReference type="SUPFAM" id="SSF52467">
    <property type="entry name" value="DHS-like NAD/FAD-binding domain"/>
    <property type="match status" value="1"/>
</dbReference>
<dbReference type="GO" id="GO:0000287">
    <property type="term" value="F:magnesium ion binding"/>
    <property type="evidence" value="ECO:0007669"/>
    <property type="project" value="InterPro"/>
</dbReference>
<dbReference type="GO" id="GO:0030976">
    <property type="term" value="F:thiamine pyrophosphate binding"/>
    <property type="evidence" value="ECO:0007669"/>
    <property type="project" value="InterPro"/>
</dbReference>
<sequence length="561" mass="59231">MRGAEAVIRALEQEGIQYITGFSGGGLNPLWEPLRNSDSIKVFAARHERLGVEIADGYARATQSVGVAMTGTGPGATNTLTGIAACYADNIPVLLLMGQHPLRHLGKEYQQEVSSNIFDGLVKWKGTLTRVDDIPGIMRRAFTALRSGSPGPVVLEMPGDVLNAEGADAALQYAPVGPGRKAAPDPQDIERAADLLVQAAFPIFNVGGGALAAGAAEEVRALAELLSMPVATTLVGKSVFPEDHPLALGLGVYPRSRYATGPALQMNRKADVVLAVGNSYRLPNGTDGRPIPAGVKLIHINADAADLNKTYRADIAILADAKLALRDLLAAVRDRLGSGKGGIKAEITAEIQRARAKWLGEWQAIFTDPAAPTNGYRVIHDLMQVIDRDKTIAIHDAGGSRGYLAPFWVATKPLTYIGMGGMAAMGWSMGAAIGAKLGRPDHLVVHLLGDASFGMTGMELETAVRMGLPTLTVLINNGGIGGGMMGMNRPAGTPPTMAQLGGNFSVVAQGLGAYSERVEHPDNLVPAYRRAIRATEEGQAALVEVMIKPMRTPELPDDWTL</sequence>
<evidence type="ECO:0000256" key="4">
    <source>
        <dbReference type="RuleBase" id="RU362132"/>
    </source>
</evidence>
<dbReference type="InterPro" id="IPR029061">
    <property type="entry name" value="THDP-binding"/>
</dbReference>
<dbReference type="SUPFAM" id="SSF52518">
    <property type="entry name" value="Thiamin diphosphate-binding fold (THDP-binding)"/>
    <property type="match status" value="2"/>
</dbReference>
<gene>
    <name evidence="8" type="ORF">FJZ47_08585</name>
</gene>
<comment type="cofactor">
    <cofactor evidence="1">
        <name>thiamine diphosphate</name>
        <dbReference type="ChEBI" id="CHEBI:58937"/>
    </cofactor>
</comment>
<organism evidence="8 9">
    <name type="scientific">Tectimicrobiota bacterium</name>
    <dbReference type="NCBI Taxonomy" id="2528274"/>
    <lineage>
        <taxon>Bacteria</taxon>
        <taxon>Pseudomonadati</taxon>
        <taxon>Nitrospinota/Tectimicrobiota group</taxon>
        <taxon>Candidatus Tectimicrobiota</taxon>
    </lineage>
</organism>
<protein>
    <recommendedName>
        <fullName evidence="10">Thiamine pyrophosphate-binding protein</fullName>
    </recommendedName>
</protein>
<dbReference type="FunFam" id="3.40.50.970:FF:000007">
    <property type="entry name" value="Acetolactate synthase"/>
    <property type="match status" value="1"/>
</dbReference>
<dbReference type="PANTHER" id="PTHR18968">
    <property type="entry name" value="THIAMINE PYROPHOSPHATE ENZYMES"/>
    <property type="match status" value="1"/>
</dbReference>
<keyword evidence="3 4" id="KW-0786">Thiamine pyrophosphate</keyword>
<dbReference type="Gene3D" id="3.40.50.1220">
    <property type="entry name" value="TPP-binding domain"/>
    <property type="match status" value="1"/>
</dbReference>
<comment type="similarity">
    <text evidence="2 4">Belongs to the TPP enzyme family.</text>
</comment>
<proteinExistence type="inferred from homology"/>
<comment type="caution">
    <text evidence="8">The sequence shown here is derived from an EMBL/GenBank/DDBJ whole genome shotgun (WGS) entry which is preliminary data.</text>
</comment>
<dbReference type="CDD" id="cd07035">
    <property type="entry name" value="TPP_PYR_POX_like"/>
    <property type="match status" value="1"/>
</dbReference>
<dbReference type="Pfam" id="PF02775">
    <property type="entry name" value="TPP_enzyme_C"/>
    <property type="match status" value="1"/>
</dbReference>
<evidence type="ECO:0000259" key="7">
    <source>
        <dbReference type="Pfam" id="PF02776"/>
    </source>
</evidence>
<evidence type="ECO:0000259" key="6">
    <source>
        <dbReference type="Pfam" id="PF02775"/>
    </source>
</evidence>